<evidence type="ECO:0000313" key="5">
    <source>
        <dbReference type="Proteomes" id="UP001526201"/>
    </source>
</evidence>
<keyword evidence="2" id="KW-0472">Membrane</keyword>
<gene>
    <name evidence="4" type="ORF">H7J73_14590</name>
</gene>
<feature type="region of interest" description="Disordered" evidence="1">
    <location>
        <begin position="34"/>
        <end position="157"/>
    </location>
</feature>
<dbReference type="Proteomes" id="UP001526201">
    <property type="component" value="Unassembled WGS sequence"/>
</dbReference>
<organism evidence="4 5">
    <name type="scientific">Mycolicibacterium komossense</name>
    <dbReference type="NCBI Taxonomy" id="1779"/>
    <lineage>
        <taxon>Bacteria</taxon>
        <taxon>Bacillati</taxon>
        <taxon>Actinomycetota</taxon>
        <taxon>Actinomycetes</taxon>
        <taxon>Mycobacteriales</taxon>
        <taxon>Mycobacteriaceae</taxon>
        <taxon>Mycolicibacterium</taxon>
    </lineage>
</organism>
<name>A0ABT3CCM8_9MYCO</name>
<comment type="caution">
    <text evidence="4">The sequence shown here is derived from an EMBL/GenBank/DDBJ whole genome shotgun (WGS) entry which is preliminary data.</text>
</comment>
<keyword evidence="3" id="KW-0732">Signal</keyword>
<feature type="compositionally biased region" description="Acidic residues" evidence="1">
    <location>
        <begin position="37"/>
        <end position="53"/>
    </location>
</feature>
<feature type="chain" id="PRO_5046703535" evidence="3">
    <location>
        <begin position="29"/>
        <end position="447"/>
    </location>
</feature>
<evidence type="ECO:0000256" key="1">
    <source>
        <dbReference type="SAM" id="MobiDB-lite"/>
    </source>
</evidence>
<keyword evidence="2" id="KW-0812">Transmembrane</keyword>
<protein>
    <submittedName>
        <fullName evidence="4">Uncharacterized protein</fullName>
    </submittedName>
</protein>
<keyword evidence="5" id="KW-1185">Reference proteome</keyword>
<feature type="transmembrane region" description="Helical" evidence="2">
    <location>
        <begin position="417"/>
        <end position="441"/>
    </location>
</feature>
<accession>A0ABT3CCM8</accession>
<feature type="compositionally biased region" description="Low complexity" evidence="1">
    <location>
        <begin position="92"/>
        <end position="113"/>
    </location>
</feature>
<feature type="signal peptide" evidence="3">
    <location>
        <begin position="1"/>
        <end position="28"/>
    </location>
</feature>
<dbReference type="RefSeq" id="WP_264068199.1">
    <property type="nucleotide sequence ID" value="NZ_JACKTY010000029.1"/>
</dbReference>
<evidence type="ECO:0000256" key="2">
    <source>
        <dbReference type="SAM" id="Phobius"/>
    </source>
</evidence>
<dbReference type="EMBL" id="JACKTY010000029">
    <property type="protein sequence ID" value="MCV7227259.1"/>
    <property type="molecule type" value="Genomic_DNA"/>
</dbReference>
<proteinExistence type="predicted"/>
<evidence type="ECO:0000313" key="4">
    <source>
        <dbReference type="EMBL" id="MCV7227259.1"/>
    </source>
</evidence>
<keyword evidence="2" id="KW-1133">Transmembrane helix</keyword>
<sequence length="447" mass="46795">MALRSADSSRRAVIMLSSLLVSTSIAFAGVPVATADPIDDDTSTEAVDVEPEAVEPAPEPEAPEPEAPEPQAPEPDAPAADEPDPGAPEPAGPQQESPGAEEPGNEPNAGEPAPNEPSAPENPAPDNSPGTSDAPPASEQRDIPDEDPINPDLNVADAPDADARAAETGNAVEVNPAVASTAEIDDLRDIVDSQIISSTTSSSSSTTTSSSWSQSVTSWSSSWVGYDTYYRPIIINPYDSPLQVIYTYDNAPRIVTVNPLQRVVVDAKTPGVYSFTALTMKDPKTVSTASVGSFSGGGYKPAPGQPPPAKPAAPKSFENVLVQLRYTTGNSKPFRVKKLYDLGDDPSVGGARRVLLDGEVPAWGQWAKTTKGEDLFAITKTEQLPGLSAPAEGPLPGYKVQLLANEESSKPSVWDGVWIWVGIATAGVVVAGGIVFAVLTARRRRVQ</sequence>
<evidence type="ECO:0000256" key="3">
    <source>
        <dbReference type="SAM" id="SignalP"/>
    </source>
</evidence>
<reference evidence="4 5" key="1">
    <citation type="journal article" date="2022" name="BMC Genomics">
        <title>Comparative genome analysis of mycobacteria focusing on tRNA and non-coding RNA.</title>
        <authorList>
            <person name="Behra P.R.K."/>
            <person name="Pettersson B.M.F."/>
            <person name="Ramesh M."/>
            <person name="Das S."/>
            <person name="Dasgupta S."/>
            <person name="Kirsebom L.A."/>
        </authorList>
    </citation>
    <scope>NUCLEOTIDE SEQUENCE [LARGE SCALE GENOMIC DNA]</scope>
    <source>
        <strain evidence="4 5">DSM 44078</strain>
    </source>
</reference>
<feature type="compositionally biased region" description="Pro residues" evidence="1">
    <location>
        <begin position="114"/>
        <end position="123"/>
    </location>
</feature>